<evidence type="ECO:0008006" key="8">
    <source>
        <dbReference type="Google" id="ProtNLM"/>
    </source>
</evidence>
<evidence type="ECO:0000313" key="6">
    <source>
        <dbReference type="EMBL" id="OTF82656.1"/>
    </source>
</evidence>
<feature type="transmembrane region" description="Helical" evidence="5">
    <location>
        <begin position="108"/>
        <end position="130"/>
    </location>
</feature>
<dbReference type="AlphaFoldDB" id="A0A1Y3BSU8"/>
<keyword evidence="4 5" id="KW-0472">Membrane</keyword>
<dbReference type="PANTHER" id="PTHR43184:SF12">
    <property type="entry name" value="SUGAR PHOSPHATE EXCHANGER 3"/>
    <property type="match status" value="1"/>
</dbReference>
<evidence type="ECO:0000256" key="3">
    <source>
        <dbReference type="ARBA" id="ARBA00022989"/>
    </source>
</evidence>
<evidence type="ECO:0000256" key="2">
    <source>
        <dbReference type="ARBA" id="ARBA00022692"/>
    </source>
</evidence>
<feature type="transmembrane region" description="Helical" evidence="5">
    <location>
        <begin position="21"/>
        <end position="39"/>
    </location>
</feature>
<reference evidence="6 7" key="1">
    <citation type="submission" date="2017-03" db="EMBL/GenBank/DDBJ databases">
        <title>Genome Survey of Euroglyphus maynei.</title>
        <authorList>
            <person name="Arlian L.G."/>
            <person name="Morgan M.S."/>
            <person name="Rider S.D."/>
        </authorList>
    </citation>
    <scope>NUCLEOTIDE SEQUENCE [LARGE SCALE GENOMIC DNA]</scope>
    <source>
        <strain evidence="6">Arlian Lab</strain>
        <tissue evidence="6">Whole body</tissue>
    </source>
</reference>
<evidence type="ECO:0000256" key="4">
    <source>
        <dbReference type="ARBA" id="ARBA00023136"/>
    </source>
</evidence>
<sequence length="150" mass="17361">MSRIPIGIHCFLRKRFRTLNIYRLLVLLFTYLAYASYHLSRRPFSIVKSVLSCNNHTNTTNDNNCGWKPFNENDSETLLGLLDSAFLFAYAFGMFFSGFLAERCNLRYFLAMGMLFSGLLNWAIGLSYYYNIHSLGFFIIIQILSGKCNE</sequence>
<proteinExistence type="predicted"/>
<evidence type="ECO:0000256" key="1">
    <source>
        <dbReference type="ARBA" id="ARBA00004141"/>
    </source>
</evidence>
<dbReference type="Proteomes" id="UP000194236">
    <property type="component" value="Unassembled WGS sequence"/>
</dbReference>
<name>A0A1Y3BSU8_EURMA</name>
<dbReference type="InterPro" id="IPR036259">
    <property type="entry name" value="MFS_trans_sf"/>
</dbReference>
<feature type="transmembrane region" description="Helical" evidence="5">
    <location>
        <begin position="78"/>
        <end position="101"/>
    </location>
</feature>
<dbReference type="EMBL" id="MUJZ01007403">
    <property type="protein sequence ID" value="OTF82656.1"/>
    <property type="molecule type" value="Genomic_DNA"/>
</dbReference>
<dbReference type="SUPFAM" id="SSF103473">
    <property type="entry name" value="MFS general substrate transporter"/>
    <property type="match status" value="1"/>
</dbReference>
<organism evidence="6 7">
    <name type="scientific">Euroglyphus maynei</name>
    <name type="common">Mayne's house dust mite</name>
    <dbReference type="NCBI Taxonomy" id="6958"/>
    <lineage>
        <taxon>Eukaryota</taxon>
        <taxon>Metazoa</taxon>
        <taxon>Ecdysozoa</taxon>
        <taxon>Arthropoda</taxon>
        <taxon>Chelicerata</taxon>
        <taxon>Arachnida</taxon>
        <taxon>Acari</taxon>
        <taxon>Acariformes</taxon>
        <taxon>Sarcoptiformes</taxon>
        <taxon>Astigmata</taxon>
        <taxon>Psoroptidia</taxon>
        <taxon>Analgoidea</taxon>
        <taxon>Pyroglyphidae</taxon>
        <taxon>Pyroglyphinae</taxon>
        <taxon>Euroglyphus</taxon>
    </lineage>
</organism>
<comment type="caution">
    <text evidence="6">The sequence shown here is derived from an EMBL/GenBank/DDBJ whole genome shotgun (WGS) entry which is preliminary data.</text>
</comment>
<keyword evidence="2 5" id="KW-0812">Transmembrane</keyword>
<keyword evidence="3 5" id="KW-1133">Transmembrane helix</keyword>
<gene>
    <name evidence="6" type="ORF">BLA29_010846</name>
</gene>
<evidence type="ECO:0000256" key="5">
    <source>
        <dbReference type="SAM" id="Phobius"/>
    </source>
</evidence>
<keyword evidence="7" id="KW-1185">Reference proteome</keyword>
<dbReference type="GO" id="GO:0016020">
    <property type="term" value="C:membrane"/>
    <property type="evidence" value="ECO:0007669"/>
    <property type="project" value="UniProtKB-SubCell"/>
</dbReference>
<evidence type="ECO:0000313" key="7">
    <source>
        <dbReference type="Proteomes" id="UP000194236"/>
    </source>
</evidence>
<accession>A0A1Y3BSU8</accession>
<comment type="subcellular location">
    <subcellularLocation>
        <location evidence="1">Membrane</location>
        <topology evidence="1">Multi-pass membrane protein</topology>
    </subcellularLocation>
</comment>
<protein>
    <recommendedName>
        <fullName evidence="8">Major facilitator superfamily (MFS) profile domain-containing protein</fullName>
    </recommendedName>
</protein>
<dbReference type="Gene3D" id="1.20.1250.20">
    <property type="entry name" value="MFS general substrate transporter like domains"/>
    <property type="match status" value="1"/>
</dbReference>
<dbReference type="OrthoDB" id="3639251at2759"/>
<dbReference type="PANTHER" id="PTHR43184">
    <property type="entry name" value="MAJOR FACILITATOR SUPERFAMILY TRANSPORTER 16, ISOFORM B"/>
    <property type="match status" value="1"/>
</dbReference>